<reference evidence="1 2" key="1">
    <citation type="submission" date="2016-06" db="EMBL/GenBank/DDBJ databases">
        <authorList>
            <person name="Kjaerup R.B."/>
            <person name="Dalgaard T.S."/>
            <person name="Juul-Madsen H.R."/>
        </authorList>
    </citation>
    <scope>NUCLEOTIDE SEQUENCE [LARGE SCALE GENOMIC DNA]</scope>
    <source>
        <strain evidence="1">LMG947</strain>
    </source>
</reference>
<evidence type="ECO:0000313" key="2">
    <source>
        <dbReference type="Proteomes" id="UP000092503"/>
    </source>
</evidence>
<accession>A0A1C3NRN1</accession>
<proteinExistence type="predicted"/>
<evidence type="ECO:0000313" key="1">
    <source>
        <dbReference type="EMBL" id="SBV53043.1"/>
    </source>
</evidence>
<organism evidence="1 2">
    <name type="scientific">Xanthomonas bromi</name>
    <dbReference type="NCBI Taxonomy" id="56449"/>
    <lineage>
        <taxon>Bacteria</taxon>
        <taxon>Pseudomonadati</taxon>
        <taxon>Pseudomonadota</taxon>
        <taxon>Gammaproteobacteria</taxon>
        <taxon>Lysobacterales</taxon>
        <taxon>Lysobacteraceae</taxon>
        <taxon>Xanthomonas</taxon>
    </lineage>
</organism>
<protein>
    <submittedName>
        <fullName evidence="1">Uncharacterized protein</fullName>
    </submittedName>
</protein>
<dbReference type="EMBL" id="FLTX01000073">
    <property type="protein sequence ID" value="SBV53043.1"/>
    <property type="molecule type" value="Genomic_DNA"/>
</dbReference>
<name>A0A1C3NRN1_9XANT</name>
<dbReference type="AlphaFoldDB" id="A0A1C3NRN1"/>
<dbReference type="OrthoDB" id="9134802at2"/>
<sequence>MDIDNILQDLLQQASSQRNETFLFHFEFETLAVKGVFFARSKTLTIGIKEKNVGWQIDVSNGALSNMIPNEDYTQISAALKNESGEYSNRPFFLKLKSALAEIATSPRPLSPTDEEIKELIRACKTKDKKYDPEGEKPFFDHWRRVPPSNESKRKIQRYFGVEVKEACYKNKVTAVWSAEPKDNSLLFLSPQSAKREIENA</sequence>
<gene>
    <name evidence="1" type="ORF">XBLMG947_3846</name>
</gene>
<dbReference type="Proteomes" id="UP000092503">
    <property type="component" value="Unassembled WGS sequence"/>
</dbReference>
<dbReference type="RefSeq" id="WP_139074438.1">
    <property type="nucleotide sequence ID" value="NZ_FLTX01000073.1"/>
</dbReference>